<evidence type="ECO:0000259" key="2">
    <source>
        <dbReference type="Pfam" id="PF05430"/>
    </source>
</evidence>
<proteinExistence type="predicted"/>
<protein>
    <submittedName>
        <fullName evidence="3">FAD-dependent oxidoreductase</fullName>
    </submittedName>
</protein>
<feature type="domain" description="MnmC-like methyltransferase" evidence="2">
    <location>
        <begin position="152"/>
        <end position="246"/>
    </location>
</feature>
<dbReference type="EMBL" id="QFPW01000001">
    <property type="protein sequence ID" value="PZQ52214.1"/>
    <property type="molecule type" value="Genomic_DNA"/>
</dbReference>
<dbReference type="InterPro" id="IPR008471">
    <property type="entry name" value="MnmC-like_methylTransf"/>
</dbReference>
<accession>A0A2W5NGJ9</accession>
<dbReference type="Pfam" id="PF05430">
    <property type="entry name" value="Methyltransf_30"/>
    <property type="match status" value="1"/>
</dbReference>
<name>A0A2W5NGJ9_RHOSU</name>
<evidence type="ECO:0000256" key="1">
    <source>
        <dbReference type="SAM" id="MobiDB-lite"/>
    </source>
</evidence>
<dbReference type="PANTHER" id="PTHR39963:SF1">
    <property type="entry name" value="MNMC-LIKE METHYLTRANSFERASE DOMAIN-CONTAINING PROTEIN"/>
    <property type="match status" value="1"/>
</dbReference>
<dbReference type="GO" id="GO:0004808">
    <property type="term" value="F:tRNA (5-methylaminomethyl-2-thiouridylate)(34)-methyltransferase activity"/>
    <property type="evidence" value="ECO:0007669"/>
    <property type="project" value="InterPro"/>
</dbReference>
<feature type="region of interest" description="Disordered" evidence="1">
    <location>
        <begin position="239"/>
        <end position="271"/>
    </location>
</feature>
<dbReference type="Gene3D" id="3.40.50.150">
    <property type="entry name" value="Vaccinia Virus protein VP39"/>
    <property type="match status" value="1"/>
</dbReference>
<comment type="caution">
    <text evidence="3">The sequence shown here is derived from an EMBL/GenBank/DDBJ whole genome shotgun (WGS) entry which is preliminary data.</text>
</comment>
<dbReference type="NCBIfam" id="NF033855">
    <property type="entry name" value="tRNA_MNMC2"/>
    <property type="match status" value="1"/>
</dbReference>
<sequence>MERPPPREAEVTWRDGDVPVSARYGEGYYGDEDALAEKRHVFIEGNGLPARFAERATFPSRRSIARPFQIAETGFGTGLNALAAAIAWRRAGCAGTLRYTAFEAHPVTAPDMARALAPWPELAPLAAAMVAAWDRGERVFSLSDPAAGAGAGGAIEIEVIEGDARETVPGWRGRADAWFLDGFSPARNPELWEPALISAIAERCFPAATLSTYTAAAKVRAALEAAGLRVERRPGFGRKKHMTRAWDRRPRLARDTRCQSFAPDPNPDQPM</sequence>
<dbReference type="Proteomes" id="UP000249185">
    <property type="component" value="Unassembled WGS sequence"/>
</dbReference>
<dbReference type="InterPro" id="IPR047785">
    <property type="entry name" value="tRNA_MNMC2"/>
</dbReference>
<gene>
    <name evidence="3" type="ORF">DI556_00680</name>
</gene>
<dbReference type="SUPFAM" id="SSF53335">
    <property type="entry name" value="S-adenosyl-L-methionine-dependent methyltransferases"/>
    <property type="match status" value="1"/>
</dbReference>
<feature type="compositionally biased region" description="Basic and acidic residues" evidence="1">
    <location>
        <begin position="244"/>
        <end position="257"/>
    </location>
</feature>
<dbReference type="PANTHER" id="PTHR39963">
    <property type="entry name" value="SLL0983 PROTEIN"/>
    <property type="match status" value="1"/>
</dbReference>
<dbReference type="InterPro" id="IPR029063">
    <property type="entry name" value="SAM-dependent_MTases_sf"/>
</dbReference>
<evidence type="ECO:0000313" key="3">
    <source>
        <dbReference type="EMBL" id="PZQ52214.1"/>
    </source>
</evidence>
<reference evidence="3 4" key="1">
    <citation type="submission" date="2017-08" db="EMBL/GenBank/DDBJ databases">
        <title>Infants hospitalized years apart are colonized by the same room-sourced microbial strains.</title>
        <authorList>
            <person name="Brooks B."/>
            <person name="Olm M.R."/>
            <person name="Firek B.A."/>
            <person name="Baker R."/>
            <person name="Thomas B.C."/>
            <person name="Morowitz M.J."/>
            <person name="Banfield J.F."/>
        </authorList>
    </citation>
    <scope>NUCLEOTIDE SEQUENCE [LARGE SCALE GENOMIC DNA]</scope>
    <source>
        <strain evidence="3">S2_005_002_R2_34</strain>
    </source>
</reference>
<evidence type="ECO:0000313" key="4">
    <source>
        <dbReference type="Proteomes" id="UP000249185"/>
    </source>
</evidence>
<dbReference type="GO" id="GO:0016645">
    <property type="term" value="F:oxidoreductase activity, acting on the CH-NH group of donors"/>
    <property type="evidence" value="ECO:0007669"/>
    <property type="project" value="InterPro"/>
</dbReference>
<organism evidence="3 4">
    <name type="scientific">Rhodovulum sulfidophilum</name>
    <name type="common">Rhodobacter sulfidophilus</name>
    <dbReference type="NCBI Taxonomy" id="35806"/>
    <lineage>
        <taxon>Bacteria</taxon>
        <taxon>Pseudomonadati</taxon>
        <taxon>Pseudomonadota</taxon>
        <taxon>Alphaproteobacteria</taxon>
        <taxon>Rhodobacterales</taxon>
        <taxon>Paracoccaceae</taxon>
        <taxon>Rhodovulum</taxon>
    </lineage>
</organism>
<dbReference type="AlphaFoldDB" id="A0A2W5NGJ9"/>